<dbReference type="Proteomes" id="UP000326354">
    <property type="component" value="Chromosome"/>
</dbReference>
<dbReference type="RefSeq" id="WP_151970705.1">
    <property type="nucleotide sequence ID" value="NZ_AP019860.1"/>
</dbReference>
<dbReference type="OrthoDB" id="5409627at2"/>
<accession>A0A5S9IRB2</accession>
<keyword evidence="2" id="KW-1185">Reference proteome</keyword>
<organism evidence="1 2">
    <name type="scientific">Uabimicrobium amorphum</name>
    <dbReference type="NCBI Taxonomy" id="2596890"/>
    <lineage>
        <taxon>Bacteria</taxon>
        <taxon>Pseudomonadati</taxon>
        <taxon>Planctomycetota</taxon>
        <taxon>Candidatus Uabimicrobiia</taxon>
        <taxon>Candidatus Uabimicrobiales</taxon>
        <taxon>Candidatus Uabimicrobiaceae</taxon>
        <taxon>Candidatus Uabimicrobium</taxon>
    </lineage>
</organism>
<evidence type="ECO:0000313" key="2">
    <source>
        <dbReference type="Proteomes" id="UP000326354"/>
    </source>
</evidence>
<gene>
    <name evidence="1" type="ORF">UABAM_05045</name>
</gene>
<evidence type="ECO:0000313" key="1">
    <source>
        <dbReference type="EMBL" id="BBM86659.1"/>
    </source>
</evidence>
<protein>
    <submittedName>
        <fullName evidence="1">Uncharacterized protein</fullName>
    </submittedName>
</protein>
<dbReference type="AlphaFoldDB" id="A0A5S9IRB2"/>
<name>A0A5S9IRB2_UABAM</name>
<dbReference type="EMBL" id="AP019860">
    <property type="protein sequence ID" value="BBM86659.1"/>
    <property type="molecule type" value="Genomic_DNA"/>
</dbReference>
<proteinExistence type="predicted"/>
<sequence length="530" mass="62152">MFKEGIKVTLQLTINGQSWKILGGRIKDFSLQMHNYGFEANAEFWMYKEDEKGLFSAFSGDSLIEAELKLELYFERPKPAPNAIVAKGIVFERQLKERVLNQPDEPFVRYYLLRFCDAAQLFWTHHKPCKLFTEATMQDILDSEKGEKIDISTTWEIFTKQHPILFLGFPQDINNASFYDFILWYTHAQNGVWNYKHKENKYTIEQEKESSTALQLPREDVSEWRVSLPKIMRYNKRILNGYTENAVTTDIILDTSISDYTQDVYIRTAINKQLEEQTQLQKDIHQNEEHQVYLQFTHFPTVDVVPGTIIEFDSQKGWEGKAYLSENTYRSVSLTINASAERQDPYSDLITAYNSYFFNVHARLETQDEKKVNLPHFRIPNYKVYVEGKVVSDGDEPDETYQIYENEDTSEKIYRVAMPLWEDKQVIVPFEPNLFSGHIYFPCYKNSRVLIELKFQTAAIYRFLDWRLDSKLPQDTQGNSILLGLTEKSETAVKHVYEDSKPVFNMCRKNESDTQVVEFKEGIITIETKD</sequence>
<reference evidence="1 2" key="1">
    <citation type="submission" date="2019-08" db="EMBL/GenBank/DDBJ databases">
        <title>Complete genome sequence of Candidatus Uab amorphum.</title>
        <authorList>
            <person name="Shiratori T."/>
            <person name="Suzuki S."/>
            <person name="Kakizawa Y."/>
            <person name="Ishida K."/>
        </authorList>
    </citation>
    <scope>NUCLEOTIDE SEQUENCE [LARGE SCALE GENOMIC DNA]</scope>
    <source>
        <strain evidence="1 2">SRT547</strain>
    </source>
</reference>
<dbReference type="KEGG" id="uam:UABAM_05045"/>